<protein>
    <submittedName>
        <fullName evidence="8">Cell division cycle-associated protein 2</fullName>
    </submittedName>
</protein>
<proteinExistence type="predicted"/>
<dbReference type="GO" id="GO:0051301">
    <property type="term" value="P:cell division"/>
    <property type="evidence" value="ECO:0007669"/>
    <property type="project" value="UniProtKB-KW"/>
</dbReference>
<evidence type="ECO:0000256" key="1">
    <source>
        <dbReference type="ARBA" id="ARBA00004123"/>
    </source>
</evidence>
<sequence length="46" mass="5109">ITVEKTETHSSEKPKKKRVTFGEVLSPEIFDETLPANTPLRKGATP</sequence>
<dbReference type="GO" id="GO:0007088">
    <property type="term" value="P:regulation of mitotic nuclear division"/>
    <property type="evidence" value="ECO:0007669"/>
    <property type="project" value="TreeGrafter"/>
</dbReference>
<dbReference type="Proteomes" id="UP000053286">
    <property type="component" value="Unassembled WGS sequence"/>
</dbReference>
<keyword evidence="8" id="KW-0132">Cell division</keyword>
<dbReference type="AlphaFoldDB" id="A0A087QQ26"/>
<name>A0A087QQ26_APTFO</name>
<dbReference type="InterPro" id="IPR029334">
    <property type="entry name" value="PP1-bd"/>
</dbReference>
<evidence type="ECO:0000256" key="3">
    <source>
        <dbReference type="ARBA" id="ARBA00022553"/>
    </source>
</evidence>
<keyword evidence="4" id="KW-0832">Ubl conjugation</keyword>
<dbReference type="EMBL" id="KL225801">
    <property type="protein sequence ID" value="KFM03330.1"/>
    <property type="molecule type" value="Genomic_DNA"/>
</dbReference>
<feature type="non-terminal residue" evidence="8">
    <location>
        <position position="46"/>
    </location>
</feature>
<feature type="non-terminal residue" evidence="8">
    <location>
        <position position="1"/>
    </location>
</feature>
<organism evidence="8 9">
    <name type="scientific">Aptenodytes forsteri</name>
    <name type="common">Emperor penguin</name>
    <dbReference type="NCBI Taxonomy" id="9233"/>
    <lineage>
        <taxon>Eukaryota</taxon>
        <taxon>Metazoa</taxon>
        <taxon>Chordata</taxon>
        <taxon>Craniata</taxon>
        <taxon>Vertebrata</taxon>
        <taxon>Euteleostomi</taxon>
        <taxon>Archelosauria</taxon>
        <taxon>Archosauria</taxon>
        <taxon>Dinosauria</taxon>
        <taxon>Saurischia</taxon>
        <taxon>Theropoda</taxon>
        <taxon>Coelurosauria</taxon>
        <taxon>Aves</taxon>
        <taxon>Neognathae</taxon>
        <taxon>Neoaves</taxon>
        <taxon>Aequornithes</taxon>
        <taxon>Sphenisciformes</taxon>
        <taxon>Spheniscidae</taxon>
        <taxon>Aptenodytes</taxon>
    </lineage>
</organism>
<gene>
    <name evidence="8" type="ORF">AS27_03191</name>
</gene>
<comment type="subcellular location">
    <subcellularLocation>
        <location evidence="1">Nucleus</location>
    </subcellularLocation>
</comment>
<keyword evidence="2" id="KW-1017">Isopeptide bond</keyword>
<evidence type="ECO:0000313" key="8">
    <source>
        <dbReference type="EMBL" id="KFM03330.1"/>
    </source>
</evidence>
<keyword evidence="9" id="KW-1185">Reference proteome</keyword>
<dbReference type="PANTHER" id="PTHR21603">
    <property type="entry name" value="ANTIGEN KI-67-LIKE PROTEIN"/>
    <property type="match status" value="1"/>
</dbReference>
<dbReference type="GO" id="GO:0005634">
    <property type="term" value="C:nucleus"/>
    <property type="evidence" value="ECO:0007669"/>
    <property type="project" value="UniProtKB-SubCell"/>
</dbReference>
<dbReference type="GO" id="GO:0051983">
    <property type="term" value="P:regulation of chromosome segregation"/>
    <property type="evidence" value="ECO:0007669"/>
    <property type="project" value="TreeGrafter"/>
</dbReference>
<evidence type="ECO:0000256" key="5">
    <source>
        <dbReference type="ARBA" id="ARBA00023242"/>
    </source>
</evidence>
<dbReference type="Pfam" id="PF15276">
    <property type="entry name" value="PP1_bind"/>
    <property type="match status" value="1"/>
</dbReference>
<evidence type="ECO:0000256" key="2">
    <source>
        <dbReference type="ARBA" id="ARBA00022499"/>
    </source>
</evidence>
<keyword evidence="5" id="KW-0539">Nucleus</keyword>
<dbReference type="STRING" id="9233.A0A087QQ26"/>
<feature type="domain" description="PP1-binding" evidence="7">
    <location>
        <begin position="15"/>
        <end position="46"/>
    </location>
</feature>
<evidence type="ECO:0000256" key="6">
    <source>
        <dbReference type="ARBA" id="ARBA00023306"/>
    </source>
</evidence>
<evidence type="ECO:0000313" key="9">
    <source>
        <dbReference type="Proteomes" id="UP000053286"/>
    </source>
</evidence>
<keyword evidence="6" id="KW-0131">Cell cycle</keyword>
<evidence type="ECO:0000259" key="7">
    <source>
        <dbReference type="Pfam" id="PF15276"/>
    </source>
</evidence>
<keyword evidence="3" id="KW-0597">Phosphoprotein</keyword>
<dbReference type="GO" id="GO:0005694">
    <property type="term" value="C:chromosome"/>
    <property type="evidence" value="ECO:0007669"/>
    <property type="project" value="TreeGrafter"/>
</dbReference>
<dbReference type="PANTHER" id="PTHR21603:SF16">
    <property type="entry name" value="CELL DIVISION CYCLE-ASSOCIATED PROTEIN 2"/>
    <property type="match status" value="1"/>
</dbReference>
<reference evidence="8 9" key="1">
    <citation type="submission" date="2014-04" db="EMBL/GenBank/DDBJ databases">
        <title>Genome evolution of avian class.</title>
        <authorList>
            <person name="Zhang G."/>
            <person name="Li C."/>
        </authorList>
    </citation>
    <scope>NUCLEOTIDE SEQUENCE [LARGE SCALE GENOMIC DNA]</scope>
    <source>
        <strain evidence="8">BGI_AS27</strain>
    </source>
</reference>
<evidence type="ECO:0000256" key="4">
    <source>
        <dbReference type="ARBA" id="ARBA00022843"/>
    </source>
</evidence>
<accession>A0A087QQ26</accession>